<dbReference type="SUPFAM" id="SSF48150">
    <property type="entry name" value="DNA-glycosylase"/>
    <property type="match status" value="1"/>
</dbReference>
<feature type="binding site" evidence="1">
    <location>
        <position position="39"/>
    </location>
    <ligand>
        <name>Zn(2+)</name>
        <dbReference type="ChEBI" id="CHEBI:29105"/>
    </ligand>
</feature>
<gene>
    <name evidence="2" type="ORF">SAMN05192530_101845</name>
</gene>
<keyword evidence="3" id="KW-1185">Reference proteome</keyword>
<organism evidence="2 3">
    <name type="scientific">Aureimonas jatrophae</name>
    <dbReference type="NCBI Taxonomy" id="1166073"/>
    <lineage>
        <taxon>Bacteria</taxon>
        <taxon>Pseudomonadati</taxon>
        <taxon>Pseudomonadota</taxon>
        <taxon>Alphaproteobacteria</taxon>
        <taxon>Hyphomicrobiales</taxon>
        <taxon>Aurantimonadaceae</taxon>
        <taxon>Aureimonas</taxon>
    </lineage>
</organism>
<accession>A0A1H0DKY3</accession>
<dbReference type="PANTHER" id="PTHR30037:SF4">
    <property type="entry name" value="DNA-3-METHYLADENINE GLYCOSYLASE I"/>
    <property type="match status" value="1"/>
</dbReference>
<dbReference type="InterPro" id="IPR011257">
    <property type="entry name" value="DNA_glycosylase"/>
</dbReference>
<dbReference type="Proteomes" id="UP000198793">
    <property type="component" value="Unassembled WGS sequence"/>
</dbReference>
<dbReference type="GO" id="GO:0006284">
    <property type="term" value="P:base-excision repair"/>
    <property type="evidence" value="ECO:0007669"/>
    <property type="project" value="InterPro"/>
</dbReference>
<dbReference type="EMBL" id="FNIT01000001">
    <property type="protein sequence ID" value="SDN70917.1"/>
    <property type="molecule type" value="Genomic_DNA"/>
</dbReference>
<name>A0A1H0DKY3_9HYPH</name>
<feature type="binding site" evidence="1">
    <location>
        <position position="26"/>
    </location>
    <ligand>
        <name>Zn(2+)</name>
        <dbReference type="ChEBI" id="CHEBI:29105"/>
    </ligand>
</feature>
<proteinExistence type="predicted"/>
<dbReference type="InterPro" id="IPR005019">
    <property type="entry name" value="Adenine_glyco"/>
</dbReference>
<keyword evidence="1" id="KW-0862">Zinc</keyword>
<dbReference type="Gene3D" id="1.10.340.30">
    <property type="entry name" value="Hypothetical protein, domain 2"/>
    <property type="match status" value="1"/>
</dbReference>
<dbReference type="GO" id="GO:0008725">
    <property type="term" value="F:DNA-3-methyladenine glycosylase activity"/>
    <property type="evidence" value="ECO:0007669"/>
    <property type="project" value="InterPro"/>
</dbReference>
<dbReference type="STRING" id="1166073.SAMN05192530_101845"/>
<reference evidence="2 3" key="1">
    <citation type="submission" date="2016-10" db="EMBL/GenBank/DDBJ databases">
        <authorList>
            <person name="de Groot N.N."/>
        </authorList>
    </citation>
    <scope>NUCLEOTIDE SEQUENCE [LARGE SCALE GENOMIC DNA]</scope>
    <source>
        <strain evidence="3">L7-484,KACC 16230,DSM 25025</strain>
    </source>
</reference>
<evidence type="ECO:0000256" key="1">
    <source>
        <dbReference type="PIRSR" id="PIRSR605019-1"/>
    </source>
</evidence>
<keyword evidence="1" id="KW-0479">Metal-binding</keyword>
<dbReference type="AlphaFoldDB" id="A0A1H0DKY3"/>
<feature type="binding site" evidence="1">
    <location>
        <position position="200"/>
    </location>
    <ligand>
        <name>Zn(2+)</name>
        <dbReference type="ChEBI" id="CHEBI:29105"/>
    </ligand>
</feature>
<evidence type="ECO:0000313" key="2">
    <source>
        <dbReference type="EMBL" id="SDN70917.1"/>
    </source>
</evidence>
<dbReference type="GO" id="GO:0046872">
    <property type="term" value="F:metal ion binding"/>
    <property type="evidence" value="ECO:0007669"/>
    <property type="project" value="UniProtKB-KW"/>
</dbReference>
<dbReference type="Pfam" id="PF03352">
    <property type="entry name" value="Adenine_glyco"/>
    <property type="match status" value="1"/>
</dbReference>
<sequence length="232" mass="26452">MAPPSRRGDAKGMAMEQAWNETARRCAWAGSDPLYRRYHDHEWGRPTADDERLFEKLCLEGFQAGLSWITILRKRERFRERFHGFRIERVAQMGEADVASLLQDAGLIRHRGKIEAAISNARAVLALREDTGRSLAAFLWSFEPPASERPDRVDAEYLRRNPETPASRRLSKALRGRGLRFVGPTTAYAFLQSMGFVNDHVEGCCVREACEHERAVFQRPDPPELAAKTSIR</sequence>
<feature type="binding site" evidence="1">
    <location>
        <position position="204"/>
    </location>
    <ligand>
        <name>Zn(2+)</name>
        <dbReference type="ChEBI" id="CHEBI:29105"/>
    </ligand>
</feature>
<evidence type="ECO:0000313" key="3">
    <source>
        <dbReference type="Proteomes" id="UP000198793"/>
    </source>
</evidence>
<dbReference type="InterPro" id="IPR052891">
    <property type="entry name" value="DNA-3mA_glycosylase"/>
</dbReference>
<dbReference type="PANTHER" id="PTHR30037">
    <property type="entry name" value="DNA-3-METHYLADENINE GLYCOSYLASE 1"/>
    <property type="match status" value="1"/>
</dbReference>
<protein>
    <submittedName>
        <fullName evidence="2">DNA-3-methyladenine glycosylase I</fullName>
    </submittedName>
</protein>